<sequence length="198" mass="21422">MTISHLLEDFGNSVEASSAAQTAEPVSEEALLDSYETGYKAGWDDATKAREDGQKAVSDSLAANLQDLSFTYHEAHEAVLGDIAPMVEKAIMTVLPEIARKSVGAVVVEELRRIIDTHGGTQVCLVTSQDDHDTVAAMIPEDLQFPVVLKSDPTLASGQAQFEFDSREREIDLSEVLGAVEQAFAAFTHETRKEAQNG</sequence>
<gene>
    <name evidence="1" type="ORF">BXY66_2748</name>
</gene>
<protein>
    <submittedName>
        <fullName evidence="1">Flagellar assembly protein FliH</fullName>
    </submittedName>
</protein>
<dbReference type="EMBL" id="SMGR01000002">
    <property type="protein sequence ID" value="TCL01433.1"/>
    <property type="molecule type" value="Genomic_DNA"/>
</dbReference>
<dbReference type="Proteomes" id="UP000295673">
    <property type="component" value="Unassembled WGS sequence"/>
</dbReference>
<name>A0A4R1NCP8_9RHOB</name>
<evidence type="ECO:0000313" key="2">
    <source>
        <dbReference type="Proteomes" id="UP000295673"/>
    </source>
</evidence>
<keyword evidence="1" id="KW-0966">Cell projection</keyword>
<organism evidence="1 2">
    <name type="scientific">Shimia isoporae</name>
    <dbReference type="NCBI Taxonomy" id="647720"/>
    <lineage>
        <taxon>Bacteria</taxon>
        <taxon>Pseudomonadati</taxon>
        <taxon>Pseudomonadota</taxon>
        <taxon>Alphaproteobacteria</taxon>
        <taxon>Rhodobacterales</taxon>
        <taxon>Roseobacteraceae</taxon>
    </lineage>
</organism>
<reference evidence="1 2" key="1">
    <citation type="submission" date="2019-03" db="EMBL/GenBank/DDBJ databases">
        <title>Genomic Encyclopedia of Archaeal and Bacterial Type Strains, Phase II (KMG-II): from individual species to whole genera.</title>
        <authorList>
            <person name="Goeker M."/>
        </authorList>
    </citation>
    <scope>NUCLEOTIDE SEQUENCE [LARGE SCALE GENOMIC DNA]</scope>
    <source>
        <strain evidence="1 2">DSM 26433</strain>
    </source>
</reference>
<dbReference type="OrthoDB" id="7870971at2"/>
<proteinExistence type="predicted"/>
<keyword evidence="1" id="KW-0969">Cilium</keyword>
<dbReference type="AlphaFoldDB" id="A0A4R1NCP8"/>
<dbReference type="RefSeq" id="WP_132860792.1">
    <property type="nucleotide sequence ID" value="NZ_SMGR01000002.1"/>
</dbReference>
<evidence type="ECO:0000313" key="1">
    <source>
        <dbReference type="EMBL" id="TCL01433.1"/>
    </source>
</evidence>
<accession>A0A4R1NCP8</accession>
<keyword evidence="2" id="KW-1185">Reference proteome</keyword>
<keyword evidence="1" id="KW-0282">Flagellum</keyword>
<comment type="caution">
    <text evidence="1">The sequence shown here is derived from an EMBL/GenBank/DDBJ whole genome shotgun (WGS) entry which is preliminary data.</text>
</comment>